<evidence type="ECO:0000313" key="11">
    <source>
        <dbReference type="Proteomes" id="UP000257143"/>
    </source>
</evidence>
<dbReference type="InterPro" id="IPR003660">
    <property type="entry name" value="HAMP_dom"/>
</dbReference>
<keyword evidence="11" id="KW-1185">Reference proteome</keyword>
<evidence type="ECO:0000256" key="4">
    <source>
        <dbReference type="ARBA" id="ARBA00023224"/>
    </source>
</evidence>
<keyword evidence="4 6" id="KW-0807">Transducer</keyword>
<dbReference type="EMBL" id="PIOC01000020">
    <property type="protein sequence ID" value="RDW17369.1"/>
    <property type="molecule type" value="Genomic_DNA"/>
</dbReference>
<dbReference type="SUPFAM" id="SSF58104">
    <property type="entry name" value="Methyl-accepting chemotaxis protein (MCP) signaling domain"/>
    <property type="match status" value="1"/>
</dbReference>
<accession>A0A3D8PQ97</accession>
<dbReference type="SMART" id="SM00304">
    <property type="entry name" value="HAMP"/>
    <property type="match status" value="1"/>
</dbReference>
<dbReference type="SMART" id="SM00283">
    <property type="entry name" value="MA"/>
    <property type="match status" value="1"/>
</dbReference>
<organism evidence="10 11">
    <name type="scientific">Oceanobacillus arenosus</name>
    <dbReference type="NCBI Taxonomy" id="1229153"/>
    <lineage>
        <taxon>Bacteria</taxon>
        <taxon>Bacillati</taxon>
        <taxon>Bacillota</taxon>
        <taxon>Bacilli</taxon>
        <taxon>Bacillales</taxon>
        <taxon>Bacillaceae</taxon>
        <taxon>Oceanobacillus</taxon>
    </lineage>
</organism>
<evidence type="ECO:0000259" key="9">
    <source>
        <dbReference type="PROSITE" id="PS50885"/>
    </source>
</evidence>
<evidence type="ECO:0000256" key="1">
    <source>
        <dbReference type="ARBA" id="ARBA00004236"/>
    </source>
</evidence>
<keyword evidence="2" id="KW-1003">Cell membrane</keyword>
<keyword evidence="7" id="KW-0812">Transmembrane</keyword>
<name>A0A3D8PQ97_9BACI</name>
<comment type="caution">
    <text evidence="10">The sequence shown here is derived from an EMBL/GenBank/DDBJ whole genome shotgun (WGS) entry which is preliminary data.</text>
</comment>
<gene>
    <name evidence="10" type="ORF">CWR48_14320</name>
</gene>
<dbReference type="PROSITE" id="PS50885">
    <property type="entry name" value="HAMP"/>
    <property type="match status" value="1"/>
</dbReference>
<evidence type="ECO:0000256" key="7">
    <source>
        <dbReference type="SAM" id="Phobius"/>
    </source>
</evidence>
<keyword evidence="3 7" id="KW-0472">Membrane</keyword>
<dbReference type="InterPro" id="IPR004089">
    <property type="entry name" value="MCPsignal_dom"/>
</dbReference>
<dbReference type="CDD" id="cd11386">
    <property type="entry name" value="MCP_signal"/>
    <property type="match status" value="1"/>
</dbReference>
<evidence type="ECO:0000256" key="2">
    <source>
        <dbReference type="ARBA" id="ARBA00022475"/>
    </source>
</evidence>
<dbReference type="Gene3D" id="1.10.287.950">
    <property type="entry name" value="Methyl-accepting chemotaxis protein"/>
    <property type="match status" value="1"/>
</dbReference>
<comment type="subcellular location">
    <subcellularLocation>
        <location evidence="1">Cell membrane</location>
    </subcellularLocation>
</comment>
<evidence type="ECO:0000313" key="10">
    <source>
        <dbReference type="EMBL" id="RDW17369.1"/>
    </source>
</evidence>
<sequence length="561" mass="61003">MKRRLNLKSIKAKIIFGFSLVVLLVIIQGIYNYAVMDKANNSAEYITNEELPLLIIDERLNYEISALVATTRGYVLSDGETYRDTFNEHKSLVLEYIESARELGSSADVLDKTTQWITDVERKVLDVFDNGDTELALGNLEKTTPLVRELISSYEGIASERESKIMDIEQNVISSGQTSVVIGNVITILVIIFSIIVALYTSTTITKPIKMVMERMKLIGTGNLTGEALQIKSKDETGQLAMEMNLLQEKLKDMLSHISRASEMIAGHSEELTQSANEVKTGSEQVAITMQELATGSETQANSASDLSSIMGTFTTKVGEANENGQTVHNASDKVINMTNKGTQLMSSSKEQMARIDQIVQESVVKVQGLDVHSQSISKLVSVIQDIAAQTNLLALNAAIEAARAGEHGKGFAVVADEVRKLAEQVSESITDITDLVNNIQTESTKVSDSLQGGYKEVEEGTRQIIETSETFSQINQAVTKMANNIKVVSSNLADIAASSQEMNGFIEEIASVSEEASAGVEETSAASQQISSSMEEVAGSSEELAKLAEELNARVSRFKL</sequence>
<dbReference type="GO" id="GO:0005886">
    <property type="term" value="C:plasma membrane"/>
    <property type="evidence" value="ECO:0007669"/>
    <property type="project" value="UniProtKB-SubCell"/>
</dbReference>
<protein>
    <submittedName>
        <fullName evidence="10">Methyl-accepting chemotaxis protein</fullName>
    </submittedName>
</protein>
<reference evidence="11" key="1">
    <citation type="submission" date="2017-11" db="EMBL/GenBank/DDBJ databases">
        <authorList>
            <person name="Zhu W."/>
        </authorList>
    </citation>
    <scope>NUCLEOTIDE SEQUENCE [LARGE SCALE GENOMIC DNA]</scope>
    <source>
        <strain evidence="11">CAU 1183</strain>
    </source>
</reference>
<dbReference type="GO" id="GO:0007165">
    <property type="term" value="P:signal transduction"/>
    <property type="evidence" value="ECO:0007669"/>
    <property type="project" value="UniProtKB-KW"/>
</dbReference>
<evidence type="ECO:0000256" key="6">
    <source>
        <dbReference type="PROSITE-ProRule" id="PRU00284"/>
    </source>
</evidence>
<evidence type="ECO:0000259" key="8">
    <source>
        <dbReference type="PROSITE" id="PS50111"/>
    </source>
</evidence>
<feature type="transmembrane region" description="Helical" evidence="7">
    <location>
        <begin position="180"/>
        <end position="201"/>
    </location>
</feature>
<dbReference type="AlphaFoldDB" id="A0A3D8PQ97"/>
<feature type="transmembrane region" description="Helical" evidence="7">
    <location>
        <begin position="12"/>
        <end position="31"/>
    </location>
</feature>
<dbReference type="RefSeq" id="WP_115773977.1">
    <property type="nucleotide sequence ID" value="NZ_PIOC01000020.1"/>
</dbReference>
<dbReference type="CDD" id="cd06225">
    <property type="entry name" value="HAMP"/>
    <property type="match status" value="1"/>
</dbReference>
<dbReference type="Proteomes" id="UP000257143">
    <property type="component" value="Unassembled WGS sequence"/>
</dbReference>
<dbReference type="PANTHER" id="PTHR32089">
    <property type="entry name" value="METHYL-ACCEPTING CHEMOTAXIS PROTEIN MCPB"/>
    <property type="match status" value="1"/>
</dbReference>
<evidence type="ECO:0000256" key="3">
    <source>
        <dbReference type="ARBA" id="ARBA00023136"/>
    </source>
</evidence>
<dbReference type="Pfam" id="PF00015">
    <property type="entry name" value="MCPsignal"/>
    <property type="match status" value="1"/>
</dbReference>
<keyword evidence="7" id="KW-1133">Transmembrane helix</keyword>
<dbReference type="PANTHER" id="PTHR32089:SF112">
    <property type="entry name" value="LYSOZYME-LIKE PROTEIN-RELATED"/>
    <property type="match status" value="1"/>
</dbReference>
<proteinExistence type="inferred from homology"/>
<dbReference type="PROSITE" id="PS50111">
    <property type="entry name" value="CHEMOTAXIS_TRANSDUC_2"/>
    <property type="match status" value="1"/>
</dbReference>
<comment type="similarity">
    <text evidence="5">Belongs to the methyl-accepting chemotaxis (MCP) protein family.</text>
</comment>
<dbReference type="OrthoDB" id="2168386at2"/>
<dbReference type="Pfam" id="PF00672">
    <property type="entry name" value="HAMP"/>
    <property type="match status" value="1"/>
</dbReference>
<feature type="domain" description="HAMP" evidence="9">
    <location>
        <begin position="203"/>
        <end position="256"/>
    </location>
</feature>
<evidence type="ECO:0000256" key="5">
    <source>
        <dbReference type="ARBA" id="ARBA00029447"/>
    </source>
</evidence>
<feature type="domain" description="Methyl-accepting transducer" evidence="8">
    <location>
        <begin position="275"/>
        <end position="532"/>
    </location>
</feature>